<gene>
    <name evidence="8" type="ORF">BOTBODRAFT_176371</name>
</gene>
<dbReference type="SUPFAM" id="SSF51569">
    <property type="entry name" value="Aldolase"/>
    <property type="match status" value="1"/>
</dbReference>
<accession>A0A067MKN3</accession>
<dbReference type="Proteomes" id="UP000027195">
    <property type="component" value="Unassembled WGS sequence"/>
</dbReference>
<feature type="domain" description="Pyruvate carboxyltransferase" evidence="7">
    <location>
        <begin position="34"/>
        <end position="312"/>
    </location>
</feature>
<evidence type="ECO:0000313" key="9">
    <source>
        <dbReference type="Proteomes" id="UP000027195"/>
    </source>
</evidence>
<keyword evidence="4" id="KW-0479">Metal-binding</keyword>
<dbReference type="InParanoid" id="A0A067MKN3"/>
<keyword evidence="9" id="KW-1185">Reference proteome</keyword>
<dbReference type="PANTHER" id="PTHR42738">
    <property type="entry name" value="HYDROXYMETHYLGLUTARYL-COA LYASE"/>
    <property type="match status" value="1"/>
</dbReference>
<reference evidence="9" key="1">
    <citation type="journal article" date="2014" name="Proc. Natl. Acad. Sci. U.S.A.">
        <title>Extensive sampling of basidiomycete genomes demonstrates inadequacy of the white-rot/brown-rot paradigm for wood decay fungi.</title>
        <authorList>
            <person name="Riley R."/>
            <person name="Salamov A.A."/>
            <person name="Brown D.W."/>
            <person name="Nagy L.G."/>
            <person name="Floudas D."/>
            <person name="Held B.W."/>
            <person name="Levasseur A."/>
            <person name="Lombard V."/>
            <person name="Morin E."/>
            <person name="Otillar R."/>
            <person name="Lindquist E.A."/>
            <person name="Sun H."/>
            <person name="LaButti K.M."/>
            <person name="Schmutz J."/>
            <person name="Jabbour D."/>
            <person name="Luo H."/>
            <person name="Baker S.E."/>
            <person name="Pisabarro A.G."/>
            <person name="Walton J.D."/>
            <person name="Blanchette R.A."/>
            <person name="Henrissat B."/>
            <person name="Martin F."/>
            <person name="Cullen D."/>
            <person name="Hibbett D.S."/>
            <person name="Grigoriev I.V."/>
        </authorList>
    </citation>
    <scope>NUCLEOTIDE SEQUENCE [LARGE SCALE GENOMIC DNA]</scope>
    <source>
        <strain evidence="9">FD-172 SS1</strain>
    </source>
</reference>
<comment type="catalytic activity">
    <reaction evidence="6">
        <text>(3S)-3-hydroxy-3-methylglutaryl-CoA = acetoacetate + acetyl-CoA</text>
        <dbReference type="Rhea" id="RHEA:24404"/>
        <dbReference type="ChEBI" id="CHEBI:13705"/>
        <dbReference type="ChEBI" id="CHEBI:43074"/>
        <dbReference type="ChEBI" id="CHEBI:57288"/>
        <dbReference type="EC" id="4.1.3.4"/>
    </reaction>
</comment>
<dbReference type="CDD" id="cd07938">
    <property type="entry name" value="DRE_TIM_HMGL"/>
    <property type="match status" value="1"/>
</dbReference>
<name>A0A067MKN3_BOTB1</name>
<dbReference type="AlphaFoldDB" id="A0A067MKN3"/>
<evidence type="ECO:0000256" key="2">
    <source>
        <dbReference type="ARBA" id="ARBA00009405"/>
    </source>
</evidence>
<evidence type="ECO:0000313" key="8">
    <source>
        <dbReference type="EMBL" id="KDQ12422.1"/>
    </source>
</evidence>
<evidence type="ECO:0000256" key="3">
    <source>
        <dbReference type="ARBA" id="ARBA00012910"/>
    </source>
</evidence>
<dbReference type="PROSITE" id="PS01062">
    <property type="entry name" value="HMG_COA_LYASE"/>
    <property type="match status" value="1"/>
</dbReference>
<evidence type="ECO:0000256" key="6">
    <source>
        <dbReference type="ARBA" id="ARBA00049877"/>
    </source>
</evidence>
<dbReference type="EMBL" id="KL198050">
    <property type="protein sequence ID" value="KDQ12422.1"/>
    <property type="molecule type" value="Genomic_DNA"/>
</dbReference>
<dbReference type="InterPro" id="IPR013785">
    <property type="entry name" value="Aldolase_TIM"/>
</dbReference>
<dbReference type="PANTHER" id="PTHR42738:SF7">
    <property type="entry name" value="HYDROXYMETHYLGLUTARYL-COA LYASE"/>
    <property type="match status" value="1"/>
</dbReference>
<comment type="pathway">
    <text evidence="1">Metabolic intermediate metabolism; (S)-3-hydroxy-3-methylglutaryl-CoA degradation; acetoacetate from (S)-3-hydroxy-3-methylglutaryl-CoA: step 1/1.</text>
</comment>
<dbReference type="UniPathway" id="UPA00896">
    <property type="reaction ID" value="UER00863"/>
</dbReference>
<dbReference type="HOGENOM" id="CLU_022138_3_1_1"/>
<dbReference type="InterPro" id="IPR000891">
    <property type="entry name" value="PYR_CT"/>
</dbReference>
<dbReference type="Pfam" id="PF00682">
    <property type="entry name" value="HMGL-like"/>
    <property type="match status" value="1"/>
</dbReference>
<dbReference type="Gene3D" id="3.20.20.70">
    <property type="entry name" value="Aldolase class I"/>
    <property type="match status" value="1"/>
</dbReference>
<comment type="similarity">
    <text evidence="2">Belongs to the HMG-CoA lyase family.</text>
</comment>
<sequence length="348" mass="36820">MIVNAGRARSLRAQLPPLARAFHHSRTAQASDFVRIVEVGPRDGLQNEPSPVSLETKIELINKLGDAGLPAIEAGSFVSPKWVPQMAGTSEVLTQMKHFPNTKYPVLVPNMKGLSSLLDLLAAQPANTSEPLTDEIAIFVAASESFSRANINCSIAESLDRLAPVTRAAIDKGLRVRGYVSTVITCPFEGPIDPHRVKDVARKLVEMGCYEISLGDTVGTGTPKTTRDMIDAVSSAVDVSMLAAHYHDTYGMGVANVLTAVAAGIRTIDSSVAGLGGCPYSPGATGNVATEDVVHALHGIGMTTGIEMGKLVETGAWISNILSRPNASRAGTAWLASQKRLEKDKAKL</sequence>
<dbReference type="InterPro" id="IPR000138">
    <property type="entry name" value="HMG_CoA_lyase_AS"/>
</dbReference>
<evidence type="ECO:0000256" key="5">
    <source>
        <dbReference type="ARBA" id="ARBA00023239"/>
    </source>
</evidence>
<dbReference type="FunFam" id="3.20.20.70:FF:000201">
    <property type="entry name" value="Hydroxymethylglutaryl-CoA lyase"/>
    <property type="match status" value="1"/>
</dbReference>
<dbReference type="NCBIfam" id="NF004283">
    <property type="entry name" value="PRK05692.1"/>
    <property type="match status" value="1"/>
</dbReference>
<dbReference type="GO" id="GO:0006552">
    <property type="term" value="P:L-leucine catabolic process"/>
    <property type="evidence" value="ECO:0007669"/>
    <property type="project" value="TreeGrafter"/>
</dbReference>
<organism evidence="8 9">
    <name type="scientific">Botryobasidium botryosum (strain FD-172 SS1)</name>
    <dbReference type="NCBI Taxonomy" id="930990"/>
    <lineage>
        <taxon>Eukaryota</taxon>
        <taxon>Fungi</taxon>
        <taxon>Dikarya</taxon>
        <taxon>Basidiomycota</taxon>
        <taxon>Agaricomycotina</taxon>
        <taxon>Agaricomycetes</taxon>
        <taxon>Cantharellales</taxon>
        <taxon>Botryobasidiaceae</taxon>
        <taxon>Botryobasidium</taxon>
    </lineage>
</organism>
<dbReference type="GO" id="GO:0004419">
    <property type="term" value="F:hydroxymethylglutaryl-CoA lyase activity"/>
    <property type="evidence" value="ECO:0007669"/>
    <property type="project" value="UniProtKB-EC"/>
</dbReference>
<dbReference type="STRING" id="930990.A0A067MKN3"/>
<dbReference type="EC" id="4.1.3.4" evidence="3"/>
<dbReference type="PROSITE" id="PS50991">
    <property type="entry name" value="PYR_CT"/>
    <property type="match status" value="1"/>
</dbReference>
<protein>
    <recommendedName>
        <fullName evidence="3">hydroxymethylglutaryl-CoA lyase</fullName>
        <ecNumber evidence="3">4.1.3.4</ecNumber>
    </recommendedName>
</protein>
<keyword evidence="5" id="KW-0456">Lyase</keyword>
<dbReference type="OrthoDB" id="1905920at2759"/>
<evidence type="ECO:0000259" key="7">
    <source>
        <dbReference type="PROSITE" id="PS50991"/>
    </source>
</evidence>
<dbReference type="GO" id="GO:0046951">
    <property type="term" value="P:ketone body biosynthetic process"/>
    <property type="evidence" value="ECO:0007669"/>
    <property type="project" value="TreeGrafter"/>
</dbReference>
<evidence type="ECO:0000256" key="4">
    <source>
        <dbReference type="ARBA" id="ARBA00022723"/>
    </source>
</evidence>
<dbReference type="GO" id="GO:0046872">
    <property type="term" value="F:metal ion binding"/>
    <property type="evidence" value="ECO:0007669"/>
    <property type="project" value="UniProtKB-KW"/>
</dbReference>
<proteinExistence type="inferred from homology"/>
<evidence type="ECO:0000256" key="1">
    <source>
        <dbReference type="ARBA" id="ARBA00005143"/>
    </source>
</evidence>
<dbReference type="InterPro" id="IPR043594">
    <property type="entry name" value="HMGL"/>
</dbReference>